<evidence type="ECO:0000256" key="3">
    <source>
        <dbReference type="ARBA" id="ARBA00039775"/>
    </source>
</evidence>
<evidence type="ECO:0000313" key="7">
    <source>
        <dbReference type="EMBL" id="RCI02921.1"/>
    </source>
</evidence>
<dbReference type="PANTHER" id="PTHR46172">
    <property type="entry name" value="DNA POLYMERASE EPSILON SUBUNIT 3"/>
    <property type="match status" value="1"/>
</dbReference>
<dbReference type="GO" id="GO:0008623">
    <property type="term" value="C:CHRAC"/>
    <property type="evidence" value="ECO:0007669"/>
    <property type="project" value="TreeGrafter"/>
</dbReference>
<protein>
    <recommendedName>
        <fullName evidence="3">DNA polymerase epsilon subunit D</fullName>
    </recommendedName>
    <alternativeName>
        <fullName evidence="4">DNA polymerase II subunit D</fullName>
    </alternativeName>
</protein>
<dbReference type="STRING" id="4846.A0A367KLA6"/>
<evidence type="ECO:0000256" key="2">
    <source>
        <dbReference type="ARBA" id="ARBA00023242"/>
    </source>
</evidence>
<gene>
    <name evidence="7" type="ORF">CU098_009983</name>
</gene>
<reference evidence="7 8" key="1">
    <citation type="journal article" date="2018" name="G3 (Bethesda)">
        <title>Phylogenetic and Phylogenomic Definition of Rhizopus Species.</title>
        <authorList>
            <person name="Gryganskyi A.P."/>
            <person name="Golan J."/>
            <person name="Dolatabadi S."/>
            <person name="Mondo S."/>
            <person name="Robb S."/>
            <person name="Idnurm A."/>
            <person name="Muszewska A."/>
            <person name="Steczkiewicz K."/>
            <person name="Masonjones S."/>
            <person name="Liao H.L."/>
            <person name="Gajdeczka M.T."/>
            <person name="Anike F."/>
            <person name="Vuek A."/>
            <person name="Anishchenko I.M."/>
            <person name="Voigt K."/>
            <person name="de Hoog G.S."/>
            <person name="Smith M.E."/>
            <person name="Heitman J."/>
            <person name="Vilgalys R."/>
            <person name="Stajich J.E."/>
        </authorList>
    </citation>
    <scope>NUCLEOTIDE SEQUENCE [LARGE SCALE GENOMIC DNA]</scope>
    <source>
        <strain evidence="7 8">LSU 92-RS-03</strain>
    </source>
</reference>
<evidence type="ECO:0000256" key="4">
    <source>
        <dbReference type="ARBA" id="ARBA00042096"/>
    </source>
</evidence>
<feature type="region of interest" description="Disordered" evidence="5">
    <location>
        <begin position="103"/>
        <end position="142"/>
    </location>
</feature>
<dbReference type="PANTHER" id="PTHR46172:SF1">
    <property type="entry name" value="DNA POLYMERASE EPSILON SUBUNIT 3"/>
    <property type="match status" value="1"/>
</dbReference>
<dbReference type="SUPFAM" id="SSF47113">
    <property type="entry name" value="Histone-fold"/>
    <property type="match status" value="1"/>
</dbReference>
<evidence type="ECO:0000256" key="1">
    <source>
        <dbReference type="ARBA" id="ARBA00004123"/>
    </source>
</evidence>
<dbReference type="Proteomes" id="UP000253551">
    <property type="component" value="Unassembled WGS sequence"/>
</dbReference>
<organism evidence="7 8">
    <name type="scientific">Rhizopus stolonifer</name>
    <name type="common">Rhizopus nigricans</name>
    <dbReference type="NCBI Taxonomy" id="4846"/>
    <lineage>
        <taxon>Eukaryota</taxon>
        <taxon>Fungi</taxon>
        <taxon>Fungi incertae sedis</taxon>
        <taxon>Mucoromycota</taxon>
        <taxon>Mucoromycotina</taxon>
        <taxon>Mucoromycetes</taxon>
        <taxon>Mucorales</taxon>
        <taxon>Mucorineae</taxon>
        <taxon>Rhizopodaceae</taxon>
        <taxon>Rhizopus</taxon>
    </lineage>
</organism>
<evidence type="ECO:0000256" key="5">
    <source>
        <dbReference type="SAM" id="MobiDB-lite"/>
    </source>
</evidence>
<comment type="subcellular location">
    <subcellularLocation>
        <location evidence="1">Nucleus</location>
    </subcellularLocation>
</comment>
<dbReference type="OrthoDB" id="1707486at2759"/>
<dbReference type="Gene3D" id="1.10.20.10">
    <property type="entry name" value="Histone, subunit A"/>
    <property type="match status" value="1"/>
</dbReference>
<dbReference type="CDD" id="cd22928">
    <property type="entry name" value="HFD_POLE3_DPB4"/>
    <property type="match status" value="1"/>
</dbReference>
<dbReference type="InterPro" id="IPR003958">
    <property type="entry name" value="CBFA_NFYB_domain"/>
</dbReference>
<dbReference type="EMBL" id="PJQM01001209">
    <property type="protein sequence ID" value="RCI02921.1"/>
    <property type="molecule type" value="Genomic_DNA"/>
</dbReference>
<comment type="caution">
    <text evidence="7">The sequence shown here is derived from an EMBL/GenBank/DDBJ whole genome shotgun (WGS) entry which is preliminary data.</text>
</comment>
<keyword evidence="2" id="KW-0539">Nucleus</keyword>
<evidence type="ECO:0000313" key="8">
    <source>
        <dbReference type="Proteomes" id="UP000253551"/>
    </source>
</evidence>
<keyword evidence="8" id="KW-1185">Reference proteome</keyword>
<name>A0A367KLA6_RHIST</name>
<dbReference type="GO" id="GO:0008622">
    <property type="term" value="C:epsilon DNA polymerase complex"/>
    <property type="evidence" value="ECO:0007669"/>
    <property type="project" value="TreeGrafter"/>
</dbReference>
<dbReference type="GO" id="GO:0046982">
    <property type="term" value="F:protein heterodimerization activity"/>
    <property type="evidence" value="ECO:0007669"/>
    <property type="project" value="InterPro"/>
</dbReference>
<evidence type="ECO:0000259" key="6">
    <source>
        <dbReference type="Pfam" id="PF00808"/>
    </source>
</evidence>
<feature type="compositionally biased region" description="Basic and acidic residues" evidence="5">
    <location>
        <begin position="111"/>
        <end position="120"/>
    </location>
</feature>
<proteinExistence type="predicted"/>
<sequence length="142" mass="15862">MFEESELPKAIVSRIVKNALPAGASLQKEARLAVNRAGTEFVNHLASLSNQIAKESNDKTITTAHVLRALELADFQQLIDPITEALEVHREIITEKKQKLKERRKAVINSDEPHSSKEILEVDNEETIETTPSPKDQSLDIV</sequence>
<dbReference type="InterPro" id="IPR009072">
    <property type="entry name" value="Histone-fold"/>
</dbReference>
<accession>A0A367KLA6</accession>
<dbReference type="GO" id="GO:0006272">
    <property type="term" value="P:leading strand elongation"/>
    <property type="evidence" value="ECO:0007669"/>
    <property type="project" value="TreeGrafter"/>
</dbReference>
<dbReference type="AlphaFoldDB" id="A0A367KLA6"/>
<feature type="domain" description="Transcription factor CBF/NF-Y/archaeal histone" evidence="6">
    <location>
        <begin position="6"/>
        <end position="70"/>
    </location>
</feature>
<dbReference type="GO" id="GO:0006974">
    <property type="term" value="P:DNA damage response"/>
    <property type="evidence" value="ECO:0007669"/>
    <property type="project" value="TreeGrafter"/>
</dbReference>
<dbReference type="InterPro" id="IPR051377">
    <property type="entry name" value="DNA_Pol-Epsilon_Subunit"/>
</dbReference>
<dbReference type="GO" id="GO:0031507">
    <property type="term" value="P:heterochromatin formation"/>
    <property type="evidence" value="ECO:0007669"/>
    <property type="project" value="TreeGrafter"/>
</dbReference>
<dbReference type="GO" id="GO:0031490">
    <property type="term" value="F:chromatin DNA binding"/>
    <property type="evidence" value="ECO:0007669"/>
    <property type="project" value="TreeGrafter"/>
</dbReference>
<dbReference type="Pfam" id="PF00808">
    <property type="entry name" value="CBFD_NFYB_HMF"/>
    <property type="match status" value="1"/>
</dbReference>